<protein>
    <recommendedName>
        <fullName evidence="2">diguanylate cyclase</fullName>
        <ecNumber evidence="2">2.7.7.65</ecNumber>
    </recommendedName>
</protein>
<feature type="domain" description="GGDEF" evidence="5">
    <location>
        <begin position="169"/>
        <end position="296"/>
    </location>
</feature>
<dbReference type="PANTHER" id="PTHR45138">
    <property type="entry name" value="REGULATORY COMPONENTS OF SENSORY TRANSDUCTION SYSTEM"/>
    <property type="match status" value="1"/>
</dbReference>
<dbReference type="InterPro" id="IPR013656">
    <property type="entry name" value="PAS_4"/>
</dbReference>
<dbReference type="PANTHER" id="PTHR45138:SF9">
    <property type="entry name" value="DIGUANYLATE CYCLASE DGCM-RELATED"/>
    <property type="match status" value="1"/>
</dbReference>
<dbReference type="NCBIfam" id="TIGR00254">
    <property type="entry name" value="GGDEF"/>
    <property type="match status" value="1"/>
</dbReference>
<dbReference type="SMART" id="SM00267">
    <property type="entry name" value="GGDEF"/>
    <property type="match status" value="1"/>
</dbReference>
<dbReference type="InterPro" id="IPR000160">
    <property type="entry name" value="GGDEF_dom"/>
</dbReference>
<evidence type="ECO:0000256" key="2">
    <source>
        <dbReference type="ARBA" id="ARBA00012528"/>
    </source>
</evidence>
<dbReference type="Gene3D" id="3.30.450.20">
    <property type="entry name" value="PAS domain"/>
    <property type="match status" value="1"/>
</dbReference>
<dbReference type="CDD" id="cd01949">
    <property type="entry name" value="GGDEF"/>
    <property type="match status" value="1"/>
</dbReference>
<dbReference type="InterPro" id="IPR050469">
    <property type="entry name" value="Diguanylate_Cyclase"/>
</dbReference>
<dbReference type="Pfam" id="PF08448">
    <property type="entry name" value="PAS_4"/>
    <property type="match status" value="1"/>
</dbReference>
<sequence>MTDILDRIDVLKQVLSALPVGVWVMDAEGVIRYGNKAGREVWQGARYVGPDQFHEYKGWWLSTGEPIRGEEWAAARAISRGETSLDEEIEIECFDGSRKIILNSAMPIKADDGAIEGAIVVNIDITRRKRMEMRLRELSEQDYLTNTYNRRQMYRLLRDELERARRYGTPLAVMMFDVDHFKVINDNFGHIAGDTILTRMVDEIHGQLRASDHFIRFGGEEFILVLPGIDVAEGVKLAERLRVLLKDIDFGFTRGVTCSFGVCEPAEHDDIDGLIRRVDRLLYKAKHGGRDRVEAG</sequence>
<dbReference type="Proteomes" id="UP000189462">
    <property type="component" value="Unassembled WGS sequence"/>
</dbReference>
<dbReference type="PROSITE" id="PS50113">
    <property type="entry name" value="PAC"/>
    <property type="match status" value="1"/>
</dbReference>
<dbReference type="InterPro" id="IPR029787">
    <property type="entry name" value="Nucleotide_cyclase"/>
</dbReference>
<dbReference type="Pfam" id="PF00990">
    <property type="entry name" value="GGDEF"/>
    <property type="match status" value="1"/>
</dbReference>
<dbReference type="PROSITE" id="PS50887">
    <property type="entry name" value="GGDEF"/>
    <property type="match status" value="1"/>
</dbReference>
<dbReference type="AlphaFoldDB" id="A0A1V3NU78"/>
<dbReference type="RefSeq" id="WP_077277356.1">
    <property type="nucleotide sequence ID" value="NZ_MVBK01000007.1"/>
</dbReference>
<feature type="domain" description="PAC" evidence="4">
    <location>
        <begin position="85"/>
        <end position="137"/>
    </location>
</feature>
<evidence type="ECO:0000313" key="7">
    <source>
        <dbReference type="Proteomes" id="UP000189462"/>
    </source>
</evidence>
<evidence type="ECO:0000256" key="3">
    <source>
        <dbReference type="ARBA" id="ARBA00034247"/>
    </source>
</evidence>
<dbReference type="InterPro" id="IPR035965">
    <property type="entry name" value="PAS-like_dom_sf"/>
</dbReference>
<reference evidence="6 7" key="1">
    <citation type="submission" date="2017-02" db="EMBL/GenBank/DDBJ databases">
        <title>Genomic diversity within the haloalkaliphilic genus Thioalkalivibrio.</title>
        <authorList>
            <person name="Ahn A.-C."/>
            <person name="Meier-Kolthoff J."/>
            <person name="Overmars L."/>
            <person name="Richter M."/>
            <person name="Woyke T."/>
            <person name="Sorokin D.Y."/>
            <person name="Muyzer G."/>
        </authorList>
    </citation>
    <scope>NUCLEOTIDE SEQUENCE [LARGE SCALE GENOMIC DNA]</scope>
    <source>
        <strain evidence="6 7">ALJD</strain>
    </source>
</reference>
<dbReference type="FunFam" id="3.30.70.270:FF:000001">
    <property type="entry name" value="Diguanylate cyclase domain protein"/>
    <property type="match status" value="1"/>
</dbReference>
<dbReference type="EC" id="2.7.7.65" evidence="2"/>
<gene>
    <name evidence="6" type="ORF">B1C78_01410</name>
</gene>
<dbReference type="Gene3D" id="3.30.70.270">
    <property type="match status" value="1"/>
</dbReference>
<dbReference type="EMBL" id="MVBK01000007">
    <property type="protein sequence ID" value="OOG28640.1"/>
    <property type="molecule type" value="Genomic_DNA"/>
</dbReference>
<proteinExistence type="predicted"/>
<dbReference type="InterPro" id="IPR043128">
    <property type="entry name" value="Rev_trsase/Diguanyl_cyclase"/>
</dbReference>
<dbReference type="STRING" id="108003.B1C78_01410"/>
<name>A0A1V3NU78_9GAMM</name>
<dbReference type="SUPFAM" id="SSF55073">
    <property type="entry name" value="Nucleotide cyclase"/>
    <property type="match status" value="1"/>
</dbReference>
<dbReference type="SUPFAM" id="SSF55785">
    <property type="entry name" value="PYP-like sensor domain (PAS domain)"/>
    <property type="match status" value="1"/>
</dbReference>
<comment type="caution">
    <text evidence="6">The sequence shown here is derived from an EMBL/GenBank/DDBJ whole genome shotgun (WGS) entry which is preliminary data.</text>
</comment>
<dbReference type="GO" id="GO:0052621">
    <property type="term" value="F:diguanylate cyclase activity"/>
    <property type="evidence" value="ECO:0007669"/>
    <property type="project" value="UniProtKB-EC"/>
</dbReference>
<dbReference type="InterPro" id="IPR000700">
    <property type="entry name" value="PAS-assoc_C"/>
</dbReference>
<evidence type="ECO:0000259" key="5">
    <source>
        <dbReference type="PROSITE" id="PS50887"/>
    </source>
</evidence>
<dbReference type="OrthoDB" id="9812260at2"/>
<keyword evidence="7" id="KW-1185">Reference proteome</keyword>
<evidence type="ECO:0000313" key="6">
    <source>
        <dbReference type="EMBL" id="OOG28640.1"/>
    </source>
</evidence>
<evidence type="ECO:0000256" key="1">
    <source>
        <dbReference type="ARBA" id="ARBA00001946"/>
    </source>
</evidence>
<comment type="catalytic activity">
    <reaction evidence="3">
        <text>2 GTP = 3',3'-c-di-GMP + 2 diphosphate</text>
        <dbReference type="Rhea" id="RHEA:24898"/>
        <dbReference type="ChEBI" id="CHEBI:33019"/>
        <dbReference type="ChEBI" id="CHEBI:37565"/>
        <dbReference type="ChEBI" id="CHEBI:58805"/>
        <dbReference type="EC" id="2.7.7.65"/>
    </reaction>
</comment>
<comment type="cofactor">
    <cofactor evidence="1">
        <name>Mg(2+)</name>
        <dbReference type="ChEBI" id="CHEBI:18420"/>
    </cofactor>
</comment>
<evidence type="ECO:0000259" key="4">
    <source>
        <dbReference type="PROSITE" id="PS50113"/>
    </source>
</evidence>
<accession>A0A1V3NU78</accession>
<organism evidence="6 7">
    <name type="scientific">Thioalkalivibrio denitrificans</name>
    <dbReference type="NCBI Taxonomy" id="108003"/>
    <lineage>
        <taxon>Bacteria</taxon>
        <taxon>Pseudomonadati</taxon>
        <taxon>Pseudomonadota</taxon>
        <taxon>Gammaproteobacteria</taxon>
        <taxon>Chromatiales</taxon>
        <taxon>Ectothiorhodospiraceae</taxon>
        <taxon>Thioalkalivibrio</taxon>
    </lineage>
</organism>